<proteinExistence type="predicted"/>
<reference evidence="3 4" key="1">
    <citation type="journal article" date="2015" name="Stand. Genomic Sci.">
        <title>Genomic Encyclopedia of Bacterial and Archaeal Type Strains, Phase III: the genomes of soil and plant-associated and newly described type strains.</title>
        <authorList>
            <person name="Whitman W.B."/>
            <person name="Woyke T."/>
            <person name="Klenk H.P."/>
            <person name="Zhou Y."/>
            <person name="Lilburn T.G."/>
            <person name="Beck B.J."/>
            <person name="De Vos P."/>
            <person name="Vandamme P."/>
            <person name="Eisen J.A."/>
            <person name="Garrity G."/>
            <person name="Hugenholtz P."/>
            <person name="Kyrpides N.C."/>
        </authorList>
    </citation>
    <scope>NUCLEOTIDE SEQUENCE [LARGE SCALE GENOMIC DNA]</scope>
    <source>
        <strain evidence="3 4">CGMCC 1.10822</strain>
    </source>
</reference>
<sequence>MTDMFIPTERIRTGIPELDSVLHGGLLRNRIHLIEGRPGTGKTTFGLRYLIEGKEAGQKCLYLSLSEAEDELRQTAASHGWSLGDIDIVEMIPLPDTPSPQTILLPTDNELNGLVERIGAKVEQAAAVRVVIDSMVEIRLLARDSAHYRRQVIALRERLSKVGATVVLLDDITSDGREFELQSAVHGVITLEYDERSFGAARRRLHVVKLRGGDFQSGWHDYAIETGEILVFPSLIAKEHHRANDKTEVFSGVGALDDLFGGPLTAGSSTMILGPSGIGKTTLALQYAAAAVKAGYRAAYFNFDESETTLQSRMVLSMGEGKASDGSADDEDNQAGSESHRFFQRRVNPSRISPGQFIWNVRRMVEDQDVRLVIIDSINSYLDVIREEKSLLPQMNELFSYLSNMSVMVVVVGAHSARLDTSKEPDAVSIITDNIISMRYYERDNVVCKAICVFKKRQGQHEHEIRELELTNEGIRIGGPVQAADREIGATAVGV</sequence>
<dbReference type="GO" id="GO:0005524">
    <property type="term" value="F:ATP binding"/>
    <property type="evidence" value="ECO:0007669"/>
    <property type="project" value="InterPro"/>
</dbReference>
<dbReference type="RefSeq" id="WP_145647043.1">
    <property type="nucleotide sequence ID" value="NZ_VLLB01000001.1"/>
</dbReference>
<dbReference type="EMBL" id="VLLB01000001">
    <property type="protein sequence ID" value="TWI69277.1"/>
    <property type="molecule type" value="Genomic_DNA"/>
</dbReference>
<evidence type="ECO:0000313" key="4">
    <source>
        <dbReference type="Proteomes" id="UP000318431"/>
    </source>
</evidence>
<feature type="region of interest" description="Disordered" evidence="1">
    <location>
        <begin position="320"/>
        <end position="339"/>
    </location>
</feature>
<protein>
    <submittedName>
        <fullName evidence="3">Circadian clock protein KaiC</fullName>
    </submittedName>
</protein>
<accession>A0A562RJN7</accession>
<dbReference type="InterPro" id="IPR051347">
    <property type="entry name" value="Circadian_clock_KaiC-rel"/>
</dbReference>
<keyword evidence="4" id="KW-1185">Reference proteome</keyword>
<dbReference type="AlphaFoldDB" id="A0A562RJN7"/>
<dbReference type="Proteomes" id="UP000318431">
    <property type="component" value="Unassembled WGS sequence"/>
</dbReference>
<dbReference type="InterPro" id="IPR003593">
    <property type="entry name" value="AAA+_ATPase"/>
</dbReference>
<dbReference type="PANTHER" id="PTHR42926">
    <property type="match status" value="1"/>
</dbReference>
<gene>
    <name evidence="3" type="ORF">IP91_00344</name>
</gene>
<dbReference type="InterPro" id="IPR014774">
    <property type="entry name" value="KaiC-like_dom"/>
</dbReference>
<evidence type="ECO:0000256" key="1">
    <source>
        <dbReference type="SAM" id="MobiDB-lite"/>
    </source>
</evidence>
<name>A0A562RJN7_9BURK</name>
<evidence type="ECO:0000313" key="3">
    <source>
        <dbReference type="EMBL" id="TWI69277.1"/>
    </source>
</evidence>
<dbReference type="SUPFAM" id="SSF52540">
    <property type="entry name" value="P-loop containing nucleoside triphosphate hydrolases"/>
    <property type="match status" value="2"/>
</dbReference>
<feature type="domain" description="KaiC" evidence="2">
    <location>
        <begin position="9"/>
        <end position="245"/>
    </location>
</feature>
<dbReference type="Pfam" id="PF06745">
    <property type="entry name" value="ATPase"/>
    <property type="match status" value="2"/>
</dbReference>
<dbReference type="InterPro" id="IPR010624">
    <property type="entry name" value="KaiC_dom"/>
</dbReference>
<dbReference type="InterPro" id="IPR027417">
    <property type="entry name" value="P-loop_NTPase"/>
</dbReference>
<evidence type="ECO:0000259" key="2">
    <source>
        <dbReference type="PROSITE" id="PS51146"/>
    </source>
</evidence>
<dbReference type="OrthoDB" id="9783783at2"/>
<dbReference type="SMART" id="SM00382">
    <property type="entry name" value="AAA"/>
    <property type="match status" value="2"/>
</dbReference>
<dbReference type="PRINTS" id="PR01874">
    <property type="entry name" value="DNAREPAIRADA"/>
</dbReference>
<dbReference type="PANTHER" id="PTHR42926:SF1">
    <property type="entry name" value="CIRCADIAN CLOCK OSCILLATOR PROTEIN KAIC 1"/>
    <property type="match status" value="1"/>
</dbReference>
<feature type="domain" description="KaiC" evidence="2">
    <location>
        <begin position="247"/>
        <end position="491"/>
    </location>
</feature>
<dbReference type="Gene3D" id="3.40.50.300">
    <property type="entry name" value="P-loop containing nucleotide triphosphate hydrolases"/>
    <property type="match status" value="2"/>
</dbReference>
<dbReference type="PROSITE" id="PS51146">
    <property type="entry name" value="KAIC"/>
    <property type="match status" value="2"/>
</dbReference>
<organism evidence="3 4">
    <name type="scientific">Pseudoduganella lurida</name>
    <dbReference type="NCBI Taxonomy" id="1036180"/>
    <lineage>
        <taxon>Bacteria</taxon>
        <taxon>Pseudomonadati</taxon>
        <taxon>Pseudomonadota</taxon>
        <taxon>Betaproteobacteria</taxon>
        <taxon>Burkholderiales</taxon>
        <taxon>Oxalobacteraceae</taxon>
        <taxon>Telluria group</taxon>
        <taxon>Pseudoduganella</taxon>
    </lineage>
</organism>
<comment type="caution">
    <text evidence="3">The sequence shown here is derived from an EMBL/GenBank/DDBJ whole genome shotgun (WGS) entry which is preliminary data.</text>
</comment>